<dbReference type="OrthoDB" id="72299at2"/>
<dbReference type="RefSeq" id="WP_086347701.1">
    <property type="nucleotide sequence ID" value="NZ_CP147247.1"/>
</dbReference>
<gene>
    <name evidence="3" type="ORF">A5888_000530</name>
    <name evidence="2" type="ORF">A5888_000563</name>
</gene>
<protein>
    <recommendedName>
        <fullName evidence="1">DUF4062 domain-containing protein</fullName>
    </recommendedName>
</protein>
<keyword evidence="4" id="KW-1185">Reference proteome</keyword>
<evidence type="ECO:0000259" key="1">
    <source>
        <dbReference type="Pfam" id="PF13271"/>
    </source>
</evidence>
<sequence length="142" mass="16339">MERKLQVFISSTYTDLKKERQKAVEAILSSGDIPAGMELFQAGDDSQKELIQEWIEESDVYMLLLGGRYGSVDETGQSYTEWEYRQAQKLGKPMFALVLTDEYLKAKISDPTDEVDGLEYELNNQKYKDFNVYASLKRGHFS</sequence>
<feature type="domain" description="DUF4062" evidence="1">
    <location>
        <begin position="6"/>
        <end position="87"/>
    </location>
</feature>
<evidence type="ECO:0000313" key="3">
    <source>
        <dbReference type="EMBL" id="WYJ88811.1"/>
    </source>
</evidence>
<dbReference type="Proteomes" id="UP000195141">
    <property type="component" value="Chromosome"/>
</dbReference>
<dbReference type="AlphaFoldDB" id="A0A242KCF2"/>
<evidence type="ECO:0000313" key="2">
    <source>
        <dbReference type="EMBL" id="OTP18749.1"/>
    </source>
</evidence>
<dbReference type="EMBL" id="NGMM01000001">
    <property type="protein sequence ID" value="OTP18749.1"/>
    <property type="molecule type" value="Genomic_DNA"/>
</dbReference>
<dbReference type="EMBL" id="CP147247">
    <property type="protein sequence ID" value="WYJ88811.1"/>
    <property type="molecule type" value="Genomic_DNA"/>
</dbReference>
<reference evidence="3" key="2">
    <citation type="submission" date="2017-05" db="EMBL/GenBank/DDBJ databases">
        <authorList>
            <consortium name="The Broad Institute Genomics Platform"/>
            <consortium name="The Broad Institute Genomic Center for Infectious Diseases"/>
            <person name="Earl A."/>
            <person name="Manson A."/>
            <person name="Schwartman J."/>
            <person name="Gilmore M."/>
            <person name="Abouelleil A."/>
            <person name="Cao P."/>
            <person name="Chapman S."/>
            <person name="Cusick C."/>
            <person name="Shea T."/>
            <person name="Young S."/>
            <person name="Neafsey D."/>
            <person name="Nusbaum C."/>
            <person name="Birren B."/>
        </authorList>
    </citation>
    <scope>NUCLEOTIDE SEQUENCE</scope>
    <source>
        <strain evidence="3">9E7_DIV0242</strain>
    </source>
</reference>
<accession>A0A242KCF2</accession>
<organism evidence="2">
    <name type="scientific">Candidatus Enterococcus clewellii</name>
    <dbReference type="NCBI Taxonomy" id="1834193"/>
    <lineage>
        <taxon>Bacteria</taxon>
        <taxon>Bacillati</taxon>
        <taxon>Bacillota</taxon>
        <taxon>Bacilli</taxon>
        <taxon>Lactobacillales</taxon>
        <taxon>Enterococcaceae</taxon>
        <taxon>Enterococcus</taxon>
    </lineage>
</organism>
<reference evidence="3" key="3">
    <citation type="submission" date="2024-03" db="EMBL/GenBank/DDBJ databases">
        <title>The Genome Sequence of Enterococcus sp. DIV0242b.</title>
        <authorList>
            <consortium name="The Broad Institute Genomics Platform"/>
            <consortium name="The Broad Institute Microbial Omics Core"/>
            <consortium name="The Broad Institute Genomic Center for Infectious Diseases"/>
            <person name="Earl A."/>
            <person name="Manson A."/>
            <person name="Gilmore M."/>
            <person name="Schwartman J."/>
            <person name="Shea T."/>
            <person name="Abouelleil A."/>
            <person name="Cao P."/>
            <person name="Chapman S."/>
            <person name="Cusick C."/>
            <person name="Young S."/>
            <person name="Neafsey D."/>
            <person name="Nusbaum C."/>
            <person name="Birren B."/>
        </authorList>
    </citation>
    <scope>NUCLEOTIDE SEQUENCE</scope>
    <source>
        <strain evidence="3">9E7_DIV0242</strain>
    </source>
</reference>
<dbReference type="InterPro" id="IPR025139">
    <property type="entry name" value="DUF4062"/>
</dbReference>
<name>A0A242KCF2_9ENTE</name>
<dbReference type="Pfam" id="PF13271">
    <property type="entry name" value="DUF4062"/>
    <property type="match status" value="1"/>
</dbReference>
<reference evidence="2" key="1">
    <citation type="submission" date="2017-05" db="EMBL/GenBank/DDBJ databases">
        <title>The Genome Sequence of Enterococcus sp. 9E7_DIV0242.</title>
        <authorList>
            <consortium name="The Broad Institute Genomics Platform"/>
            <consortium name="The Broad Institute Genomic Center for Infectious Diseases"/>
            <person name="Earl A."/>
            <person name="Manson A."/>
            <person name="Schwartman J."/>
            <person name="Gilmore M."/>
            <person name="Abouelleil A."/>
            <person name="Cao P."/>
            <person name="Chapman S."/>
            <person name="Cusick C."/>
            <person name="Shea T."/>
            <person name="Young S."/>
            <person name="Neafsey D."/>
            <person name="Nusbaum C."/>
            <person name="Birren B."/>
        </authorList>
    </citation>
    <scope>NUCLEOTIDE SEQUENCE [LARGE SCALE GENOMIC DNA]</scope>
    <source>
        <strain evidence="2">9E7_DIV0242</strain>
    </source>
</reference>
<proteinExistence type="predicted"/>
<evidence type="ECO:0000313" key="4">
    <source>
        <dbReference type="Proteomes" id="UP000195141"/>
    </source>
</evidence>